<feature type="chain" id="PRO_5019306112" description="Spore coat protein U domain-containing protein" evidence="1">
    <location>
        <begin position="36"/>
        <end position="145"/>
    </location>
</feature>
<dbReference type="AlphaFoldDB" id="A0A402A9H2"/>
<keyword evidence="1" id="KW-0732">Signal</keyword>
<gene>
    <name evidence="2" type="ORF">KTT_56520</name>
</gene>
<dbReference type="Proteomes" id="UP000287352">
    <property type="component" value="Unassembled WGS sequence"/>
</dbReference>
<sequence length="145" mass="15208">MFVLRQLHLSRYALLAAMVVALFATLIGTSGTASAQGLSCGHSIAVIATVNNSSVQLGTVTKLCQGVNTWSRVQVNTYTVTSVINLTARIQNTSSPSDDGETTVNGNVDLLDSNVVYDINYSACGLIVAYVPQSSNPVSSYVCTA</sequence>
<evidence type="ECO:0008006" key="4">
    <source>
        <dbReference type="Google" id="ProtNLM"/>
    </source>
</evidence>
<keyword evidence="3" id="KW-1185">Reference proteome</keyword>
<feature type="signal peptide" evidence="1">
    <location>
        <begin position="1"/>
        <end position="35"/>
    </location>
</feature>
<comment type="caution">
    <text evidence="2">The sequence shown here is derived from an EMBL/GenBank/DDBJ whole genome shotgun (WGS) entry which is preliminary data.</text>
</comment>
<reference evidence="3" key="1">
    <citation type="submission" date="2018-12" db="EMBL/GenBank/DDBJ databases">
        <title>Tengunoibacter tsumagoiensis gen. nov., sp. nov., Dictyobacter kobayashii sp. nov., D. alpinus sp. nov., and D. joshuensis sp. nov. and description of Dictyobacteraceae fam. nov. within the order Ktedonobacterales isolated from Tengu-no-mugimeshi.</title>
        <authorList>
            <person name="Wang C.M."/>
            <person name="Zheng Y."/>
            <person name="Sakai Y."/>
            <person name="Toyoda A."/>
            <person name="Minakuchi Y."/>
            <person name="Abe K."/>
            <person name="Yokota A."/>
            <person name="Yabe S."/>
        </authorList>
    </citation>
    <scope>NUCLEOTIDE SEQUENCE [LARGE SCALE GENOMIC DNA]</scope>
    <source>
        <strain evidence="3">Uno3</strain>
    </source>
</reference>
<protein>
    <recommendedName>
        <fullName evidence="4">Spore coat protein U domain-containing protein</fullName>
    </recommendedName>
</protein>
<dbReference type="RefSeq" id="WP_126583207.1">
    <property type="nucleotide sequence ID" value="NZ_BIFR01000002.1"/>
</dbReference>
<evidence type="ECO:0000313" key="3">
    <source>
        <dbReference type="Proteomes" id="UP000287352"/>
    </source>
</evidence>
<proteinExistence type="predicted"/>
<organism evidence="2 3">
    <name type="scientific">Tengunoibacter tsumagoiensis</name>
    <dbReference type="NCBI Taxonomy" id="2014871"/>
    <lineage>
        <taxon>Bacteria</taxon>
        <taxon>Bacillati</taxon>
        <taxon>Chloroflexota</taxon>
        <taxon>Ktedonobacteria</taxon>
        <taxon>Ktedonobacterales</taxon>
        <taxon>Dictyobacteraceae</taxon>
        <taxon>Tengunoibacter</taxon>
    </lineage>
</organism>
<name>A0A402A9H2_9CHLR</name>
<dbReference type="EMBL" id="BIFR01000002">
    <property type="protein sequence ID" value="GCE15793.1"/>
    <property type="molecule type" value="Genomic_DNA"/>
</dbReference>
<evidence type="ECO:0000313" key="2">
    <source>
        <dbReference type="EMBL" id="GCE15793.1"/>
    </source>
</evidence>
<evidence type="ECO:0000256" key="1">
    <source>
        <dbReference type="SAM" id="SignalP"/>
    </source>
</evidence>
<accession>A0A402A9H2</accession>